<comment type="caution">
    <text evidence="3">The sequence shown here is derived from an EMBL/GenBank/DDBJ whole genome shotgun (WGS) entry which is preliminary data.</text>
</comment>
<feature type="region of interest" description="Disordered" evidence="1">
    <location>
        <begin position="90"/>
        <end position="124"/>
    </location>
</feature>
<dbReference type="EMBL" id="MU839827">
    <property type="protein sequence ID" value="KAK1761532.1"/>
    <property type="molecule type" value="Genomic_DNA"/>
</dbReference>
<dbReference type="AlphaFoldDB" id="A0AAJ0FBW8"/>
<feature type="signal peptide" evidence="2">
    <location>
        <begin position="1"/>
        <end position="23"/>
    </location>
</feature>
<sequence length="296" mass="32567">MKSISLSRITIGALILATGQCTSSDLAEEIPYVPVPDDYTGRDPAFKTQIVSTSPLVLYLTGFLSRHEVNHLKAQRDVLFPFLDGSGHPLDAQRLSRNEQDQDTENAPQVDRDTDEPDPLKATTQVRLEKDEVTRCIQSRLASLQGHNPPVSHIDRARLSHFRPGQTYPYQADWLSSRPSVRDGEQARESLAASGGDRIFSLVAWAHVPENTTGGGMNFPLLAPPRDDAWCDVVECDEPWENGLTFRPIEGNAVFWMNPEASGNGGNRALLRATAPLTGGEVVALEIVTRQAPVYD</sequence>
<accession>A0AAJ0FBW8</accession>
<name>A0AAJ0FBW8_9PEZI</name>
<keyword evidence="4" id="KW-1185">Reference proteome</keyword>
<evidence type="ECO:0000313" key="3">
    <source>
        <dbReference type="EMBL" id="KAK1761532.1"/>
    </source>
</evidence>
<evidence type="ECO:0000256" key="1">
    <source>
        <dbReference type="SAM" id="MobiDB-lite"/>
    </source>
</evidence>
<protein>
    <submittedName>
        <fullName evidence="3">Uncharacterized protein</fullName>
    </submittedName>
</protein>
<evidence type="ECO:0000256" key="2">
    <source>
        <dbReference type="SAM" id="SignalP"/>
    </source>
</evidence>
<gene>
    <name evidence="3" type="ORF">QBC47DRAFT_397499</name>
</gene>
<keyword evidence="2" id="KW-0732">Signal</keyword>
<proteinExistence type="predicted"/>
<reference evidence="3" key="1">
    <citation type="submission" date="2023-06" db="EMBL/GenBank/DDBJ databases">
        <title>Genome-scale phylogeny and comparative genomics of the fungal order Sordariales.</title>
        <authorList>
            <consortium name="Lawrence Berkeley National Laboratory"/>
            <person name="Hensen N."/>
            <person name="Bonometti L."/>
            <person name="Westerberg I."/>
            <person name="Brannstrom I.O."/>
            <person name="Guillou S."/>
            <person name="Cros-Aarteil S."/>
            <person name="Calhoun S."/>
            <person name="Haridas S."/>
            <person name="Kuo A."/>
            <person name="Mondo S."/>
            <person name="Pangilinan J."/>
            <person name="Riley R."/>
            <person name="Labutti K."/>
            <person name="Andreopoulos B."/>
            <person name="Lipzen A."/>
            <person name="Chen C."/>
            <person name="Yanf M."/>
            <person name="Daum C."/>
            <person name="Ng V."/>
            <person name="Clum A."/>
            <person name="Steindorff A."/>
            <person name="Ohm R."/>
            <person name="Martin F."/>
            <person name="Silar P."/>
            <person name="Natvig D."/>
            <person name="Lalanne C."/>
            <person name="Gautier V."/>
            <person name="Ament-Velasquez S.L."/>
            <person name="Kruys A."/>
            <person name="Hutchinson M.I."/>
            <person name="Powell A.J."/>
            <person name="Barry K."/>
            <person name="Miller A.N."/>
            <person name="Grigoriev I.V."/>
            <person name="Debuchy R."/>
            <person name="Gladieux P."/>
            <person name="Thoren M.H."/>
            <person name="Johannesson H."/>
        </authorList>
    </citation>
    <scope>NUCLEOTIDE SEQUENCE</scope>
    <source>
        <strain evidence="3">PSN4</strain>
    </source>
</reference>
<dbReference type="Gene3D" id="2.60.120.620">
    <property type="entry name" value="q2cbj1_9rhob like domain"/>
    <property type="match status" value="1"/>
</dbReference>
<evidence type="ECO:0000313" key="4">
    <source>
        <dbReference type="Proteomes" id="UP001239445"/>
    </source>
</evidence>
<organism evidence="3 4">
    <name type="scientific">Echria macrotheca</name>
    <dbReference type="NCBI Taxonomy" id="438768"/>
    <lineage>
        <taxon>Eukaryota</taxon>
        <taxon>Fungi</taxon>
        <taxon>Dikarya</taxon>
        <taxon>Ascomycota</taxon>
        <taxon>Pezizomycotina</taxon>
        <taxon>Sordariomycetes</taxon>
        <taxon>Sordariomycetidae</taxon>
        <taxon>Sordariales</taxon>
        <taxon>Schizotheciaceae</taxon>
        <taxon>Echria</taxon>
    </lineage>
</organism>
<feature type="chain" id="PRO_5042616462" evidence="2">
    <location>
        <begin position="24"/>
        <end position="296"/>
    </location>
</feature>
<dbReference type="Proteomes" id="UP001239445">
    <property type="component" value="Unassembled WGS sequence"/>
</dbReference>